<evidence type="ECO:0000313" key="1">
    <source>
        <dbReference type="EMBL" id="GFS77362.1"/>
    </source>
</evidence>
<feature type="non-terminal residue" evidence="1">
    <location>
        <position position="1"/>
    </location>
</feature>
<keyword evidence="2" id="KW-1185">Reference proteome</keyword>
<accession>A0A8X6MTH7</accession>
<proteinExistence type="predicted"/>
<dbReference type="EMBL" id="BMAW01002184">
    <property type="protein sequence ID" value="GFS77362.1"/>
    <property type="molecule type" value="Genomic_DNA"/>
</dbReference>
<organism evidence="1 2">
    <name type="scientific">Nephila pilipes</name>
    <name type="common">Giant wood spider</name>
    <name type="synonym">Nephila maculata</name>
    <dbReference type="NCBI Taxonomy" id="299642"/>
    <lineage>
        <taxon>Eukaryota</taxon>
        <taxon>Metazoa</taxon>
        <taxon>Ecdysozoa</taxon>
        <taxon>Arthropoda</taxon>
        <taxon>Chelicerata</taxon>
        <taxon>Arachnida</taxon>
        <taxon>Araneae</taxon>
        <taxon>Araneomorphae</taxon>
        <taxon>Entelegynae</taxon>
        <taxon>Araneoidea</taxon>
        <taxon>Nephilidae</taxon>
        <taxon>Nephila</taxon>
    </lineage>
</organism>
<comment type="caution">
    <text evidence="1">The sequence shown here is derived from an EMBL/GenBank/DDBJ whole genome shotgun (WGS) entry which is preliminary data.</text>
</comment>
<name>A0A8X6MTH7_NEPPI</name>
<dbReference type="Proteomes" id="UP000887013">
    <property type="component" value="Unassembled WGS sequence"/>
</dbReference>
<reference evidence="1" key="1">
    <citation type="submission" date="2020-08" db="EMBL/GenBank/DDBJ databases">
        <title>Multicomponent nature underlies the extraordinary mechanical properties of spider dragline silk.</title>
        <authorList>
            <person name="Kono N."/>
            <person name="Nakamura H."/>
            <person name="Mori M."/>
            <person name="Yoshida Y."/>
            <person name="Ohtoshi R."/>
            <person name="Malay A.D."/>
            <person name="Moran D.A.P."/>
            <person name="Tomita M."/>
            <person name="Numata K."/>
            <person name="Arakawa K."/>
        </authorList>
    </citation>
    <scope>NUCLEOTIDE SEQUENCE</scope>
</reference>
<protein>
    <submittedName>
        <fullName evidence="1">Uncharacterized protein</fullName>
    </submittedName>
</protein>
<evidence type="ECO:0000313" key="2">
    <source>
        <dbReference type="Proteomes" id="UP000887013"/>
    </source>
</evidence>
<sequence>GILVFLIK</sequence>
<gene>
    <name evidence="1" type="ORF">NPIL_367681</name>
</gene>